<gene>
    <name evidence="2" type="ORF">LCGC14_2374230</name>
</gene>
<accession>A0A0F9C2X1</accession>
<feature type="non-terminal residue" evidence="2">
    <location>
        <position position="1"/>
    </location>
</feature>
<dbReference type="Pfam" id="PF18911">
    <property type="entry name" value="PKD_4"/>
    <property type="match status" value="1"/>
</dbReference>
<dbReference type="Gene3D" id="2.60.40.10">
    <property type="entry name" value="Immunoglobulins"/>
    <property type="match status" value="1"/>
</dbReference>
<organism evidence="2">
    <name type="scientific">marine sediment metagenome</name>
    <dbReference type="NCBI Taxonomy" id="412755"/>
    <lineage>
        <taxon>unclassified sequences</taxon>
        <taxon>metagenomes</taxon>
        <taxon>ecological metagenomes</taxon>
    </lineage>
</organism>
<name>A0A0F9C2X1_9ZZZZ</name>
<dbReference type="InterPro" id="IPR035986">
    <property type="entry name" value="PKD_dom_sf"/>
</dbReference>
<dbReference type="InterPro" id="IPR000601">
    <property type="entry name" value="PKD_dom"/>
</dbReference>
<dbReference type="SUPFAM" id="SSF49299">
    <property type="entry name" value="PKD domain"/>
    <property type="match status" value="1"/>
</dbReference>
<reference evidence="2" key="1">
    <citation type="journal article" date="2015" name="Nature">
        <title>Complex archaea that bridge the gap between prokaryotes and eukaryotes.</title>
        <authorList>
            <person name="Spang A."/>
            <person name="Saw J.H."/>
            <person name="Jorgensen S.L."/>
            <person name="Zaremba-Niedzwiedzka K."/>
            <person name="Martijn J."/>
            <person name="Lind A.E."/>
            <person name="van Eijk R."/>
            <person name="Schleper C."/>
            <person name="Guy L."/>
            <person name="Ettema T.J."/>
        </authorList>
    </citation>
    <scope>NUCLEOTIDE SEQUENCE</scope>
</reference>
<proteinExistence type="predicted"/>
<dbReference type="PROSITE" id="PS50093">
    <property type="entry name" value="PKD"/>
    <property type="match status" value="1"/>
</dbReference>
<feature type="non-terminal residue" evidence="2">
    <location>
        <position position="545"/>
    </location>
</feature>
<protein>
    <recommendedName>
        <fullName evidence="1">PKD domain-containing protein</fullName>
    </recommendedName>
</protein>
<dbReference type="EMBL" id="LAZR01035065">
    <property type="protein sequence ID" value="KKL28529.1"/>
    <property type="molecule type" value="Genomic_DNA"/>
</dbReference>
<comment type="caution">
    <text evidence="2">The sequence shown here is derived from an EMBL/GenBank/DDBJ whole genome shotgun (WGS) entry which is preliminary data.</text>
</comment>
<feature type="domain" description="PKD" evidence="1">
    <location>
        <begin position="497"/>
        <end position="545"/>
    </location>
</feature>
<sequence length="545" mass="59512">STVVPNDLSIDATRPDIIRAYISSSDTSVVVDEIIEIILETDQAGYVAHSETWLNDVNVNAFDLTFEDLLDGTYRLVYTVSDQDGSVSSGDLAINIVLIDPYGNESPAFNTLDPNNITIHTSRPSASITGSDTICYGDTSLISVKLGGMSPWDIVISEEDVVSGEISTKLVTQIRETNYQFQVIPELSTDYIIPRVNDSTGNTNNGIGRAEITVNQLPDVEIYNLSTVYNIKGTAVEIQYSPAGGVFSGPGIKQGNPIEFDPALAGTSDDVPHNIVYWYMDQNGCINTDTSRVYVIESIDSIVFERPVACFNENEFTIIGANASDSIGRFKLIPNIDSIITSVDTNQITLDPSKLKLDSDLDIQVIYTYTDLSGFELTVERTLHIEQLHEASINPIAEDEYCANYNAIDLGGFYGTQGIFGGTGVTGDSSQGYGFDPALADLGINRITYYYTSNNACRIGDSTVLIVYDAPVADFDIVDDCTPESGGTVIFNNNTYTGVSNQINWEWEFGDFINSGALNFSTNMAPTHFYKEQGTWTVDLEVTID</sequence>
<dbReference type="InterPro" id="IPR013783">
    <property type="entry name" value="Ig-like_fold"/>
</dbReference>
<evidence type="ECO:0000313" key="2">
    <source>
        <dbReference type="EMBL" id="KKL28529.1"/>
    </source>
</evidence>
<evidence type="ECO:0000259" key="1">
    <source>
        <dbReference type="PROSITE" id="PS50093"/>
    </source>
</evidence>
<dbReference type="AlphaFoldDB" id="A0A0F9C2X1"/>